<evidence type="ECO:0000256" key="1">
    <source>
        <dbReference type="SAM" id="SignalP"/>
    </source>
</evidence>
<dbReference type="AlphaFoldDB" id="T1F6F0"/>
<feature type="signal peptide" evidence="1">
    <location>
        <begin position="1"/>
        <end position="25"/>
    </location>
</feature>
<dbReference type="EMBL" id="KB096551">
    <property type="protein sequence ID" value="ESO04055.1"/>
    <property type="molecule type" value="Genomic_DNA"/>
</dbReference>
<reference evidence="3" key="3">
    <citation type="submission" date="2015-06" db="UniProtKB">
        <authorList>
            <consortium name="EnsemblMetazoa"/>
        </authorList>
    </citation>
    <scope>IDENTIFICATION</scope>
</reference>
<gene>
    <name evidence="3" type="primary">20204399</name>
    <name evidence="2" type="ORF">HELRODRAFT_173129</name>
</gene>
<feature type="chain" id="PRO_5010980304" evidence="1">
    <location>
        <begin position="26"/>
        <end position="112"/>
    </location>
</feature>
<dbReference type="Proteomes" id="UP000015101">
    <property type="component" value="Unassembled WGS sequence"/>
</dbReference>
<dbReference type="InParanoid" id="T1F6F0"/>
<organism evidence="3 4">
    <name type="scientific">Helobdella robusta</name>
    <name type="common">Californian leech</name>
    <dbReference type="NCBI Taxonomy" id="6412"/>
    <lineage>
        <taxon>Eukaryota</taxon>
        <taxon>Metazoa</taxon>
        <taxon>Spiralia</taxon>
        <taxon>Lophotrochozoa</taxon>
        <taxon>Annelida</taxon>
        <taxon>Clitellata</taxon>
        <taxon>Hirudinea</taxon>
        <taxon>Rhynchobdellida</taxon>
        <taxon>Glossiphoniidae</taxon>
        <taxon>Helobdella</taxon>
    </lineage>
</organism>
<dbReference type="KEGG" id="hro:HELRODRAFT_173129"/>
<reference evidence="4" key="1">
    <citation type="submission" date="2012-12" db="EMBL/GenBank/DDBJ databases">
        <authorList>
            <person name="Hellsten U."/>
            <person name="Grimwood J."/>
            <person name="Chapman J.A."/>
            <person name="Shapiro H."/>
            <person name="Aerts A."/>
            <person name="Otillar R.P."/>
            <person name="Terry A.Y."/>
            <person name="Boore J.L."/>
            <person name="Simakov O."/>
            <person name="Marletaz F."/>
            <person name="Cho S.-J."/>
            <person name="Edsinger-Gonzales E."/>
            <person name="Havlak P."/>
            <person name="Kuo D.-H."/>
            <person name="Larsson T."/>
            <person name="Lv J."/>
            <person name="Arendt D."/>
            <person name="Savage R."/>
            <person name="Osoegawa K."/>
            <person name="de Jong P."/>
            <person name="Lindberg D.R."/>
            <person name="Seaver E.C."/>
            <person name="Weisblat D.A."/>
            <person name="Putnam N.H."/>
            <person name="Grigoriev I.V."/>
            <person name="Rokhsar D.S."/>
        </authorList>
    </citation>
    <scope>NUCLEOTIDE SEQUENCE</scope>
</reference>
<dbReference type="RefSeq" id="XP_009017991.1">
    <property type="nucleotide sequence ID" value="XM_009019743.1"/>
</dbReference>
<sequence>MSHIHFTILCVLVLLLNTVMRLVSGQMGQVARMAPGQHARRFHSALSPTQQQPTSELLALWIDSNEVEKISGYHVIRARDMGLLPTELSPTDIRLENFLPEVKDNFVAHMLL</sequence>
<keyword evidence="1" id="KW-0732">Signal</keyword>
<protein>
    <submittedName>
        <fullName evidence="2 3">Uncharacterized protein</fullName>
    </submittedName>
</protein>
<evidence type="ECO:0000313" key="4">
    <source>
        <dbReference type="Proteomes" id="UP000015101"/>
    </source>
</evidence>
<evidence type="ECO:0000313" key="3">
    <source>
        <dbReference type="EnsemblMetazoa" id="HelroP173129"/>
    </source>
</evidence>
<dbReference type="GeneID" id="20204399"/>
<dbReference type="HOGENOM" id="CLU_2148522_0_0_1"/>
<dbReference type="EnsemblMetazoa" id="HelroT173129">
    <property type="protein sequence ID" value="HelroP173129"/>
    <property type="gene ID" value="HelroG173129"/>
</dbReference>
<evidence type="ECO:0000313" key="2">
    <source>
        <dbReference type="EMBL" id="ESO04055.1"/>
    </source>
</evidence>
<name>T1F6F0_HELRO</name>
<dbReference type="EMBL" id="AMQM01004457">
    <property type="status" value="NOT_ANNOTATED_CDS"/>
    <property type="molecule type" value="Genomic_DNA"/>
</dbReference>
<keyword evidence="4" id="KW-1185">Reference proteome</keyword>
<proteinExistence type="predicted"/>
<reference evidence="2 4" key="2">
    <citation type="journal article" date="2013" name="Nature">
        <title>Insights into bilaterian evolution from three spiralian genomes.</title>
        <authorList>
            <person name="Simakov O."/>
            <person name="Marletaz F."/>
            <person name="Cho S.J."/>
            <person name="Edsinger-Gonzales E."/>
            <person name="Havlak P."/>
            <person name="Hellsten U."/>
            <person name="Kuo D.H."/>
            <person name="Larsson T."/>
            <person name="Lv J."/>
            <person name="Arendt D."/>
            <person name="Savage R."/>
            <person name="Osoegawa K."/>
            <person name="de Jong P."/>
            <person name="Grimwood J."/>
            <person name="Chapman J.A."/>
            <person name="Shapiro H."/>
            <person name="Aerts A."/>
            <person name="Otillar R.P."/>
            <person name="Terry A.Y."/>
            <person name="Boore J.L."/>
            <person name="Grigoriev I.V."/>
            <person name="Lindberg D.R."/>
            <person name="Seaver E.C."/>
            <person name="Weisblat D.A."/>
            <person name="Putnam N.H."/>
            <person name="Rokhsar D.S."/>
        </authorList>
    </citation>
    <scope>NUCLEOTIDE SEQUENCE</scope>
</reference>
<dbReference type="CTD" id="20204399"/>
<accession>T1F6F0</accession>